<evidence type="ECO:0000313" key="9">
    <source>
        <dbReference type="Proteomes" id="UP001204851"/>
    </source>
</evidence>
<dbReference type="PANTHER" id="PTHR48078">
    <property type="entry name" value="THREONINE DEHYDRATASE, MITOCHONDRIAL-RELATED"/>
    <property type="match status" value="1"/>
</dbReference>
<organism evidence="8 9">
    <name type="scientific">Ideonella oryzae</name>
    <dbReference type="NCBI Taxonomy" id="2937441"/>
    <lineage>
        <taxon>Bacteria</taxon>
        <taxon>Pseudomonadati</taxon>
        <taxon>Pseudomonadota</taxon>
        <taxon>Betaproteobacteria</taxon>
        <taxon>Burkholderiales</taxon>
        <taxon>Sphaerotilaceae</taxon>
        <taxon>Ideonella</taxon>
    </lineage>
</organism>
<dbReference type="EMBL" id="JAMXMC010000001">
    <property type="protein sequence ID" value="MCO5975279.1"/>
    <property type="molecule type" value="Genomic_DNA"/>
</dbReference>
<comment type="cofactor">
    <cofactor evidence="1">
        <name>pyridoxal 5'-phosphate</name>
        <dbReference type="ChEBI" id="CHEBI:597326"/>
    </cofactor>
</comment>
<dbReference type="InterPro" id="IPR036052">
    <property type="entry name" value="TrpB-like_PALP_sf"/>
</dbReference>
<evidence type="ECO:0000256" key="5">
    <source>
        <dbReference type="ARBA" id="ARBA00023239"/>
    </source>
</evidence>
<accession>A0ABT1BGA9</accession>
<keyword evidence="9" id="KW-1185">Reference proteome</keyword>
<keyword evidence="4" id="KW-0663">Pyridoxal phosphate</keyword>
<evidence type="ECO:0000256" key="4">
    <source>
        <dbReference type="ARBA" id="ARBA00022898"/>
    </source>
</evidence>
<proteinExistence type="inferred from homology"/>
<dbReference type="Proteomes" id="UP001204851">
    <property type="component" value="Unassembled WGS sequence"/>
</dbReference>
<comment type="catalytic activity">
    <reaction evidence="6">
        <text>L-serine = pyruvate + NH4(+)</text>
        <dbReference type="Rhea" id="RHEA:19169"/>
        <dbReference type="ChEBI" id="CHEBI:15361"/>
        <dbReference type="ChEBI" id="CHEBI:28938"/>
        <dbReference type="ChEBI" id="CHEBI:33384"/>
        <dbReference type="EC" id="4.3.1.17"/>
    </reaction>
</comment>
<feature type="domain" description="Tryptophan synthase beta chain-like PALP" evidence="7">
    <location>
        <begin position="4"/>
        <end position="287"/>
    </location>
</feature>
<evidence type="ECO:0000256" key="2">
    <source>
        <dbReference type="ARBA" id="ARBA00010869"/>
    </source>
</evidence>
<dbReference type="RefSeq" id="WP_252767729.1">
    <property type="nucleotide sequence ID" value="NZ_JAMXMC010000001.1"/>
</dbReference>
<keyword evidence="5" id="KW-0456">Lyase</keyword>
<dbReference type="EC" id="4.3.1.17" evidence="3"/>
<dbReference type="SUPFAM" id="SSF53686">
    <property type="entry name" value="Tryptophan synthase beta subunit-like PLP-dependent enzymes"/>
    <property type="match status" value="1"/>
</dbReference>
<name>A0ABT1BGA9_9BURK</name>
<dbReference type="Pfam" id="PF00291">
    <property type="entry name" value="PALP"/>
    <property type="match status" value="1"/>
</dbReference>
<dbReference type="InterPro" id="IPR001926">
    <property type="entry name" value="TrpB-like_PALP"/>
</dbReference>
<evidence type="ECO:0000256" key="3">
    <source>
        <dbReference type="ARBA" id="ARBA00012093"/>
    </source>
</evidence>
<reference evidence="8 9" key="1">
    <citation type="submission" date="2022-06" db="EMBL/GenBank/DDBJ databases">
        <title>Ideonella sp. NS12-5 Genome sequencing and assembly.</title>
        <authorList>
            <person name="Jung Y."/>
        </authorList>
    </citation>
    <scope>NUCLEOTIDE SEQUENCE [LARGE SCALE GENOMIC DNA]</scope>
    <source>
        <strain evidence="8 9">NS12-5</strain>
    </source>
</reference>
<comment type="similarity">
    <text evidence="2">Belongs to the serine/threonine dehydratase family.</text>
</comment>
<protein>
    <recommendedName>
        <fullName evidence="3">L-serine ammonia-lyase</fullName>
        <ecNumber evidence="3">4.3.1.17</ecNumber>
    </recommendedName>
</protein>
<comment type="caution">
    <text evidence="8">The sequence shown here is derived from an EMBL/GenBank/DDBJ whole genome shotgun (WGS) entry which is preliminary data.</text>
</comment>
<evidence type="ECO:0000313" key="8">
    <source>
        <dbReference type="EMBL" id="MCO5975279.1"/>
    </source>
</evidence>
<evidence type="ECO:0000256" key="1">
    <source>
        <dbReference type="ARBA" id="ARBA00001933"/>
    </source>
</evidence>
<sequence length="307" mass="32180">MPLHIRTPYLRSSPLSQHQDVWLKLEALQPCGSFKLRGVGALCEARLAQGARGFISSSGGNAGIAAAYAGRALGVPVRVVVPETTSARARQIILDTGAQLTVHGSHWAEAHALAEELTGPQDAFVHPFDDPLLWQGHAVLVDEMAEQGPKPDVVVLSVGGGGLLCGVLEGLWRNGWFDVPVLAVETVGADSYAQSLKAGHPVALPRITSIATTLGAKQPCDESVHRAQRHPVHSLVVSDAEAVAAAVRLMDDHRLVVEPACGAALAALTQGHPLLNVARSIAVVVCGGVTTPDTELRALHARLSAPH</sequence>
<evidence type="ECO:0000259" key="7">
    <source>
        <dbReference type="Pfam" id="PF00291"/>
    </source>
</evidence>
<dbReference type="Gene3D" id="3.40.50.1100">
    <property type="match status" value="2"/>
</dbReference>
<evidence type="ECO:0000256" key="6">
    <source>
        <dbReference type="ARBA" id="ARBA00049406"/>
    </source>
</evidence>
<dbReference type="InterPro" id="IPR050147">
    <property type="entry name" value="Ser/Thr_Dehydratase"/>
</dbReference>
<gene>
    <name evidence="8" type="ORF">M0L44_00900</name>
</gene>
<dbReference type="PANTHER" id="PTHR48078:SF2">
    <property type="entry name" value="CATABOLIC L-SERINE_THREONINE DEHYDRATASE"/>
    <property type="match status" value="1"/>
</dbReference>